<dbReference type="Proteomes" id="UP000187209">
    <property type="component" value="Unassembled WGS sequence"/>
</dbReference>
<comment type="caution">
    <text evidence="2">The sequence shown here is derived from an EMBL/GenBank/DDBJ whole genome shotgun (WGS) entry which is preliminary data.</text>
</comment>
<name>A0A1R2APU2_9CILI</name>
<dbReference type="EMBL" id="MPUH01001687">
    <property type="protein sequence ID" value="OMJ66563.1"/>
    <property type="molecule type" value="Genomic_DNA"/>
</dbReference>
<keyword evidence="3" id="KW-1185">Reference proteome</keyword>
<evidence type="ECO:0000313" key="3">
    <source>
        <dbReference type="Proteomes" id="UP000187209"/>
    </source>
</evidence>
<keyword evidence="1" id="KW-1133">Transmembrane helix</keyword>
<evidence type="ECO:0000313" key="2">
    <source>
        <dbReference type="EMBL" id="OMJ66563.1"/>
    </source>
</evidence>
<gene>
    <name evidence="2" type="ORF">SteCoe_36550</name>
</gene>
<dbReference type="AlphaFoldDB" id="A0A1R2APU2"/>
<evidence type="ECO:0000256" key="1">
    <source>
        <dbReference type="SAM" id="Phobius"/>
    </source>
</evidence>
<protein>
    <submittedName>
        <fullName evidence="2">Uncharacterized protein</fullName>
    </submittedName>
</protein>
<reference evidence="2 3" key="1">
    <citation type="submission" date="2016-11" db="EMBL/GenBank/DDBJ databases">
        <title>The macronuclear genome of Stentor coeruleus: a giant cell with tiny introns.</title>
        <authorList>
            <person name="Slabodnick M."/>
            <person name="Ruby J.G."/>
            <person name="Reiff S.B."/>
            <person name="Swart E.C."/>
            <person name="Gosai S."/>
            <person name="Prabakaran S."/>
            <person name="Witkowska E."/>
            <person name="Larue G.E."/>
            <person name="Fisher S."/>
            <person name="Freeman R.M."/>
            <person name="Gunawardena J."/>
            <person name="Chu W."/>
            <person name="Stover N.A."/>
            <person name="Gregory B.D."/>
            <person name="Nowacki M."/>
            <person name="Derisi J."/>
            <person name="Roy S.W."/>
            <person name="Marshall W.F."/>
            <person name="Sood P."/>
        </authorList>
    </citation>
    <scope>NUCLEOTIDE SEQUENCE [LARGE SCALE GENOMIC DNA]</scope>
    <source>
        <strain evidence="2">WM001</strain>
    </source>
</reference>
<sequence length="139" mass="16254">MALRRFLFGMNQHEFTKYRILFVNGDKAGLIPENQLEDMFKIMEKLFIKRSIAFVFSGVFAFSVPVPLDLILKVPVKFVIFSLSYRGLIYKSKVDLVEKMKNLCIDLDLENKVDEMQISVKEKKILDSILEAEKEKRDK</sequence>
<accession>A0A1R2APU2</accession>
<feature type="transmembrane region" description="Helical" evidence="1">
    <location>
        <begin position="47"/>
        <end position="64"/>
    </location>
</feature>
<keyword evidence="1" id="KW-0472">Membrane</keyword>
<proteinExistence type="predicted"/>
<organism evidence="2 3">
    <name type="scientific">Stentor coeruleus</name>
    <dbReference type="NCBI Taxonomy" id="5963"/>
    <lineage>
        <taxon>Eukaryota</taxon>
        <taxon>Sar</taxon>
        <taxon>Alveolata</taxon>
        <taxon>Ciliophora</taxon>
        <taxon>Postciliodesmatophora</taxon>
        <taxon>Heterotrichea</taxon>
        <taxon>Heterotrichida</taxon>
        <taxon>Stentoridae</taxon>
        <taxon>Stentor</taxon>
    </lineage>
</organism>
<keyword evidence="1" id="KW-0812">Transmembrane</keyword>